<proteinExistence type="predicted"/>
<evidence type="ECO:0000313" key="1">
    <source>
        <dbReference type="EMBL" id="KAJ7780928.1"/>
    </source>
</evidence>
<sequence length="195" mass="21354">MAAPRITFDPALESCPDHSSASFKSVRDLIIAGSASGGTPLTDAGAAILLSDAWNQERDVRQVVWDAQVQADATSLAAQADSDRIATEAAAEAERIGVQELNAQQTKSVITWPMSTTSTDKSHTIQKQEPIIPKLVLRKSVPGTDQEYRGDLMSWIDEVSKPKYKAARQEVVRKAKVTIISQEEMERYLEGELDL</sequence>
<comment type="caution">
    <text evidence="1">The sequence shown here is derived from an EMBL/GenBank/DDBJ whole genome shotgun (WGS) entry which is preliminary data.</text>
</comment>
<name>A0AAD7KDJ2_9AGAR</name>
<gene>
    <name evidence="1" type="ORF">B0H16DRAFT_1710186</name>
</gene>
<evidence type="ECO:0000313" key="2">
    <source>
        <dbReference type="Proteomes" id="UP001215598"/>
    </source>
</evidence>
<accession>A0AAD7KDJ2</accession>
<protein>
    <submittedName>
        <fullName evidence="1">Uncharacterized protein</fullName>
    </submittedName>
</protein>
<reference evidence="1" key="1">
    <citation type="submission" date="2023-03" db="EMBL/GenBank/DDBJ databases">
        <title>Massive genome expansion in bonnet fungi (Mycena s.s.) driven by repeated elements and novel gene families across ecological guilds.</title>
        <authorList>
            <consortium name="Lawrence Berkeley National Laboratory"/>
            <person name="Harder C.B."/>
            <person name="Miyauchi S."/>
            <person name="Viragh M."/>
            <person name="Kuo A."/>
            <person name="Thoen E."/>
            <person name="Andreopoulos B."/>
            <person name="Lu D."/>
            <person name="Skrede I."/>
            <person name="Drula E."/>
            <person name="Henrissat B."/>
            <person name="Morin E."/>
            <person name="Kohler A."/>
            <person name="Barry K."/>
            <person name="LaButti K."/>
            <person name="Morin E."/>
            <person name="Salamov A."/>
            <person name="Lipzen A."/>
            <person name="Mereny Z."/>
            <person name="Hegedus B."/>
            <person name="Baldrian P."/>
            <person name="Stursova M."/>
            <person name="Weitz H."/>
            <person name="Taylor A."/>
            <person name="Grigoriev I.V."/>
            <person name="Nagy L.G."/>
            <person name="Martin F."/>
            <person name="Kauserud H."/>
        </authorList>
    </citation>
    <scope>NUCLEOTIDE SEQUENCE</scope>
    <source>
        <strain evidence="1">CBHHK182m</strain>
    </source>
</reference>
<keyword evidence="2" id="KW-1185">Reference proteome</keyword>
<dbReference type="Proteomes" id="UP001215598">
    <property type="component" value="Unassembled WGS sequence"/>
</dbReference>
<organism evidence="1 2">
    <name type="scientific">Mycena metata</name>
    <dbReference type="NCBI Taxonomy" id="1033252"/>
    <lineage>
        <taxon>Eukaryota</taxon>
        <taxon>Fungi</taxon>
        <taxon>Dikarya</taxon>
        <taxon>Basidiomycota</taxon>
        <taxon>Agaricomycotina</taxon>
        <taxon>Agaricomycetes</taxon>
        <taxon>Agaricomycetidae</taxon>
        <taxon>Agaricales</taxon>
        <taxon>Marasmiineae</taxon>
        <taxon>Mycenaceae</taxon>
        <taxon>Mycena</taxon>
    </lineage>
</organism>
<dbReference type="EMBL" id="JARKIB010000004">
    <property type="protein sequence ID" value="KAJ7780928.1"/>
    <property type="molecule type" value="Genomic_DNA"/>
</dbReference>
<dbReference type="AlphaFoldDB" id="A0AAD7KDJ2"/>